<name>A0A2R6XAF4_MARPO</name>
<dbReference type="EMBL" id="KZ772699">
    <property type="protein sequence ID" value="PTQ43095.1"/>
    <property type="molecule type" value="Genomic_DNA"/>
</dbReference>
<dbReference type="OrthoDB" id="2156856at2759"/>
<organism evidence="2 3">
    <name type="scientific">Marchantia polymorpha</name>
    <name type="common">Common liverwort</name>
    <name type="synonym">Marchantia aquatica</name>
    <dbReference type="NCBI Taxonomy" id="3197"/>
    <lineage>
        <taxon>Eukaryota</taxon>
        <taxon>Viridiplantae</taxon>
        <taxon>Streptophyta</taxon>
        <taxon>Embryophyta</taxon>
        <taxon>Marchantiophyta</taxon>
        <taxon>Marchantiopsida</taxon>
        <taxon>Marchantiidae</taxon>
        <taxon>Marchantiales</taxon>
        <taxon>Marchantiaceae</taxon>
        <taxon>Marchantia</taxon>
    </lineage>
</organism>
<dbReference type="PANTHER" id="PTHR31100">
    <property type="entry name" value="AT-HOOK MOTIF NUCLEAR-LOCALIZED PROTEIN 15"/>
    <property type="match status" value="1"/>
</dbReference>
<evidence type="ECO:0000256" key="1">
    <source>
        <dbReference type="SAM" id="MobiDB-lite"/>
    </source>
</evidence>
<evidence type="ECO:0000313" key="2">
    <source>
        <dbReference type="EMBL" id="PTQ43095.1"/>
    </source>
</evidence>
<keyword evidence="3" id="KW-1185">Reference proteome</keyword>
<dbReference type="Gramene" id="Mp5g04360.1">
    <property type="protein sequence ID" value="Mp5g04360.1.cds1"/>
    <property type="gene ID" value="Mp5g04360"/>
</dbReference>
<sequence length="208" mass="22406">MQNGCQHHVNNTSTAPDMRQVHPTDQSSSHVPKECMQCREIETPDVKRDSPLHTPNNVSGKRRGRPKGSKSIAERPPPGCKYHPSHSCGSVNFQLLVIQPGHFVIQSLAKQASTFLRCGGGLAVVGAHGMIARITLEDPQKNARALLGAYNIVSFSGLLGGTESREFSIALSGASLQAHAGIVYGDFQPLGRAIVVQVISYFNPPLMM</sequence>
<feature type="compositionally biased region" description="Polar residues" evidence="1">
    <location>
        <begin position="1"/>
        <end position="15"/>
    </location>
</feature>
<dbReference type="GO" id="GO:0003680">
    <property type="term" value="F:minor groove of adenine-thymine-rich DNA binding"/>
    <property type="evidence" value="ECO:0007669"/>
    <property type="project" value="InterPro"/>
</dbReference>
<dbReference type="Proteomes" id="UP000244005">
    <property type="component" value="Unassembled WGS sequence"/>
</dbReference>
<dbReference type="InterPro" id="IPR014476">
    <property type="entry name" value="AHL15-29"/>
</dbReference>
<feature type="compositionally biased region" description="Basic and acidic residues" evidence="1">
    <location>
        <begin position="31"/>
        <end position="51"/>
    </location>
</feature>
<feature type="region of interest" description="Disordered" evidence="1">
    <location>
        <begin position="1"/>
        <end position="81"/>
    </location>
</feature>
<reference evidence="3" key="1">
    <citation type="journal article" date="2017" name="Cell">
        <title>Insights into land plant evolution garnered from the Marchantia polymorpha genome.</title>
        <authorList>
            <person name="Bowman J.L."/>
            <person name="Kohchi T."/>
            <person name="Yamato K.T."/>
            <person name="Jenkins J."/>
            <person name="Shu S."/>
            <person name="Ishizaki K."/>
            <person name="Yamaoka S."/>
            <person name="Nishihama R."/>
            <person name="Nakamura Y."/>
            <person name="Berger F."/>
            <person name="Adam C."/>
            <person name="Aki S.S."/>
            <person name="Althoff F."/>
            <person name="Araki T."/>
            <person name="Arteaga-Vazquez M.A."/>
            <person name="Balasubrmanian S."/>
            <person name="Barry K."/>
            <person name="Bauer D."/>
            <person name="Boehm C.R."/>
            <person name="Briginshaw L."/>
            <person name="Caballero-Perez J."/>
            <person name="Catarino B."/>
            <person name="Chen F."/>
            <person name="Chiyoda S."/>
            <person name="Chovatia M."/>
            <person name="Davies K.M."/>
            <person name="Delmans M."/>
            <person name="Demura T."/>
            <person name="Dierschke T."/>
            <person name="Dolan L."/>
            <person name="Dorantes-Acosta A.E."/>
            <person name="Eklund D.M."/>
            <person name="Florent S.N."/>
            <person name="Flores-Sandoval E."/>
            <person name="Fujiyama A."/>
            <person name="Fukuzawa H."/>
            <person name="Galik B."/>
            <person name="Grimanelli D."/>
            <person name="Grimwood J."/>
            <person name="Grossniklaus U."/>
            <person name="Hamada T."/>
            <person name="Haseloff J."/>
            <person name="Hetherington A.J."/>
            <person name="Higo A."/>
            <person name="Hirakawa Y."/>
            <person name="Hundley H.N."/>
            <person name="Ikeda Y."/>
            <person name="Inoue K."/>
            <person name="Inoue S.I."/>
            <person name="Ishida S."/>
            <person name="Jia Q."/>
            <person name="Kakita M."/>
            <person name="Kanazawa T."/>
            <person name="Kawai Y."/>
            <person name="Kawashima T."/>
            <person name="Kennedy M."/>
            <person name="Kinose K."/>
            <person name="Kinoshita T."/>
            <person name="Kohara Y."/>
            <person name="Koide E."/>
            <person name="Komatsu K."/>
            <person name="Kopischke S."/>
            <person name="Kubo M."/>
            <person name="Kyozuka J."/>
            <person name="Lagercrantz U."/>
            <person name="Lin S.S."/>
            <person name="Lindquist E."/>
            <person name="Lipzen A.M."/>
            <person name="Lu C.W."/>
            <person name="De Luna E."/>
            <person name="Martienssen R.A."/>
            <person name="Minamino N."/>
            <person name="Mizutani M."/>
            <person name="Mizutani M."/>
            <person name="Mochizuki N."/>
            <person name="Monte I."/>
            <person name="Mosher R."/>
            <person name="Nagasaki H."/>
            <person name="Nakagami H."/>
            <person name="Naramoto S."/>
            <person name="Nishitani K."/>
            <person name="Ohtani M."/>
            <person name="Okamoto T."/>
            <person name="Okumura M."/>
            <person name="Phillips J."/>
            <person name="Pollak B."/>
            <person name="Reinders A."/>
            <person name="Rovekamp M."/>
            <person name="Sano R."/>
            <person name="Sawa S."/>
            <person name="Schmid M.W."/>
            <person name="Shirakawa M."/>
            <person name="Solano R."/>
            <person name="Spunde A."/>
            <person name="Suetsugu N."/>
            <person name="Sugano S."/>
            <person name="Sugiyama A."/>
            <person name="Sun R."/>
            <person name="Suzuki Y."/>
            <person name="Takenaka M."/>
            <person name="Takezawa D."/>
            <person name="Tomogane H."/>
            <person name="Tsuzuki M."/>
            <person name="Ueda T."/>
            <person name="Umeda M."/>
            <person name="Ward J.M."/>
            <person name="Watanabe Y."/>
            <person name="Yazaki K."/>
            <person name="Yokoyama R."/>
            <person name="Yoshitake Y."/>
            <person name="Yotsui I."/>
            <person name="Zachgo S."/>
            <person name="Schmutz J."/>
        </authorList>
    </citation>
    <scope>NUCLEOTIDE SEQUENCE [LARGE SCALE GENOMIC DNA]</scope>
    <source>
        <strain evidence="3">Tak-1</strain>
    </source>
</reference>
<dbReference type="PANTHER" id="PTHR31100:SF63">
    <property type="entry name" value="AT-HOOK MOTIF NUCLEAR-LOCALIZED PROTEIN"/>
    <property type="match status" value="1"/>
</dbReference>
<gene>
    <name evidence="2" type="ORF">MARPO_0027s0189</name>
</gene>
<evidence type="ECO:0000313" key="3">
    <source>
        <dbReference type="Proteomes" id="UP000244005"/>
    </source>
</evidence>
<evidence type="ECO:0008006" key="4">
    <source>
        <dbReference type="Google" id="ProtNLM"/>
    </source>
</evidence>
<proteinExistence type="predicted"/>
<accession>A0A2R6XAF4</accession>
<protein>
    <recommendedName>
        <fullName evidence="4">AT-hook motif nuclear-localized protein</fullName>
    </recommendedName>
</protein>
<dbReference type="AlphaFoldDB" id="A0A2R6XAF4"/>